<evidence type="ECO:0000256" key="12">
    <source>
        <dbReference type="RuleBase" id="RU003750"/>
    </source>
</evidence>
<dbReference type="InterPro" id="IPR043130">
    <property type="entry name" value="CDP-OH_PTrfase_TM_dom"/>
</dbReference>
<evidence type="ECO:0000256" key="6">
    <source>
        <dbReference type="ARBA" id="ARBA00022692"/>
    </source>
</evidence>
<feature type="transmembrane region" description="Helical" evidence="13">
    <location>
        <begin position="20"/>
        <end position="40"/>
    </location>
</feature>
<evidence type="ECO:0000256" key="3">
    <source>
        <dbReference type="ARBA" id="ARBA00010441"/>
    </source>
</evidence>
<name>A0ABP8K6T5_9ACTN</name>
<dbReference type="PANTHER" id="PTHR14269:SF62">
    <property type="entry name" value="CDP-DIACYLGLYCEROL--GLYCEROL-3-PHOSPHATE 3-PHOSPHATIDYLTRANSFERASE 1, CHLOROPLASTIC"/>
    <property type="match status" value="1"/>
</dbReference>
<dbReference type="Gene3D" id="1.20.120.1760">
    <property type="match status" value="1"/>
</dbReference>
<feature type="transmembrane region" description="Helical" evidence="13">
    <location>
        <begin position="128"/>
        <end position="146"/>
    </location>
</feature>
<dbReference type="InterPro" id="IPR004570">
    <property type="entry name" value="Phosphatidylglycerol_P_synth"/>
</dbReference>
<feature type="transmembrane region" description="Helical" evidence="13">
    <location>
        <begin position="84"/>
        <end position="108"/>
    </location>
</feature>
<keyword evidence="5 12" id="KW-0808">Transferase</keyword>
<evidence type="ECO:0000256" key="5">
    <source>
        <dbReference type="ARBA" id="ARBA00022679"/>
    </source>
</evidence>
<reference evidence="15" key="1">
    <citation type="journal article" date="2019" name="Int. J. Syst. Evol. Microbiol.">
        <title>The Global Catalogue of Microorganisms (GCM) 10K type strain sequencing project: providing services to taxonomists for standard genome sequencing and annotation.</title>
        <authorList>
            <consortium name="The Broad Institute Genomics Platform"/>
            <consortium name="The Broad Institute Genome Sequencing Center for Infectious Disease"/>
            <person name="Wu L."/>
            <person name="Ma J."/>
        </authorList>
    </citation>
    <scope>NUCLEOTIDE SEQUENCE [LARGE SCALE GENOMIC DNA]</scope>
    <source>
        <strain evidence="15">JCM 17688</strain>
    </source>
</reference>
<dbReference type="RefSeq" id="WP_344999390.1">
    <property type="nucleotide sequence ID" value="NZ_BAABFR010000084.1"/>
</dbReference>
<accession>A0ABP8K6T5</accession>
<dbReference type="InterPro" id="IPR048254">
    <property type="entry name" value="CDP_ALCOHOL_P_TRANSF_CS"/>
</dbReference>
<sequence>MADAGADPAVRDAGALTIPNALSVLRLIGIPVFLLLLFLWRNDAWALVVLMLAGFTDWLDGKLARLLDQQSALGALLDPLADRLYMLAIPIALGVRGILPWWLIALLIGREVVLAGTIPLLRSRGLTALPVLYLGKAATFALMYGMPMVLAGTFDNWVGTVMHPLGWAFLLWGTGMYLWTMVLYWYQTILAVRILPRAGR</sequence>
<feature type="transmembrane region" description="Helical" evidence="13">
    <location>
        <begin position="45"/>
        <end position="64"/>
    </location>
</feature>
<keyword evidence="4" id="KW-0444">Lipid biosynthesis</keyword>
<evidence type="ECO:0000313" key="14">
    <source>
        <dbReference type="EMBL" id="GAA4401029.1"/>
    </source>
</evidence>
<evidence type="ECO:0000313" key="15">
    <source>
        <dbReference type="Proteomes" id="UP001500635"/>
    </source>
</evidence>
<dbReference type="PIRSF" id="PIRSF000847">
    <property type="entry name" value="Phos_ph_gly_syn"/>
    <property type="match status" value="1"/>
</dbReference>
<keyword evidence="8" id="KW-0443">Lipid metabolism</keyword>
<dbReference type="InterPro" id="IPR000462">
    <property type="entry name" value="CDP-OH_P_trans"/>
</dbReference>
<keyword evidence="6 13" id="KW-0812">Transmembrane</keyword>
<dbReference type="PANTHER" id="PTHR14269">
    <property type="entry name" value="CDP-DIACYLGLYCEROL--GLYCEROL-3-PHOSPHATE 3-PHOSPHATIDYLTRANSFERASE-RELATED"/>
    <property type="match status" value="1"/>
</dbReference>
<keyword evidence="11" id="KW-1208">Phospholipid metabolism</keyword>
<feature type="transmembrane region" description="Helical" evidence="13">
    <location>
        <begin position="166"/>
        <end position="186"/>
    </location>
</feature>
<evidence type="ECO:0000256" key="1">
    <source>
        <dbReference type="ARBA" id="ARBA00004141"/>
    </source>
</evidence>
<proteinExistence type="inferred from homology"/>
<evidence type="ECO:0000256" key="9">
    <source>
        <dbReference type="ARBA" id="ARBA00023136"/>
    </source>
</evidence>
<evidence type="ECO:0000256" key="8">
    <source>
        <dbReference type="ARBA" id="ARBA00023098"/>
    </source>
</evidence>
<dbReference type="PROSITE" id="PS00379">
    <property type="entry name" value="CDP_ALCOHOL_P_TRANSF"/>
    <property type="match status" value="1"/>
</dbReference>
<dbReference type="InterPro" id="IPR050324">
    <property type="entry name" value="CDP-alcohol_PTase-I"/>
</dbReference>
<keyword evidence="15" id="KW-1185">Reference proteome</keyword>
<evidence type="ECO:0000256" key="7">
    <source>
        <dbReference type="ARBA" id="ARBA00022989"/>
    </source>
</evidence>
<organism evidence="14 15">
    <name type="scientific">Tsukamurella soli</name>
    <dbReference type="NCBI Taxonomy" id="644556"/>
    <lineage>
        <taxon>Bacteria</taxon>
        <taxon>Bacillati</taxon>
        <taxon>Actinomycetota</taxon>
        <taxon>Actinomycetes</taxon>
        <taxon>Mycobacteriales</taxon>
        <taxon>Tsukamurellaceae</taxon>
        <taxon>Tsukamurella</taxon>
    </lineage>
</organism>
<evidence type="ECO:0000256" key="2">
    <source>
        <dbReference type="ARBA" id="ARBA00005074"/>
    </source>
</evidence>
<evidence type="ECO:0000256" key="13">
    <source>
        <dbReference type="SAM" id="Phobius"/>
    </source>
</evidence>
<comment type="caution">
    <text evidence="14">The sequence shown here is derived from an EMBL/GenBank/DDBJ whole genome shotgun (WGS) entry which is preliminary data.</text>
</comment>
<comment type="subcellular location">
    <subcellularLocation>
        <location evidence="1">Membrane</location>
        <topology evidence="1">Multi-pass membrane protein</topology>
    </subcellularLocation>
</comment>
<evidence type="ECO:0000256" key="11">
    <source>
        <dbReference type="ARBA" id="ARBA00023264"/>
    </source>
</evidence>
<protein>
    <submittedName>
        <fullName evidence="14">CDP-alcohol phosphatidyltransferase family protein</fullName>
    </submittedName>
</protein>
<keyword evidence="9 13" id="KW-0472">Membrane</keyword>
<comment type="pathway">
    <text evidence="2">Lipid metabolism; phospholipid metabolism.</text>
</comment>
<dbReference type="Pfam" id="PF01066">
    <property type="entry name" value="CDP-OH_P_transf"/>
    <property type="match status" value="1"/>
</dbReference>
<keyword evidence="10" id="KW-0594">Phospholipid biosynthesis</keyword>
<evidence type="ECO:0000256" key="10">
    <source>
        <dbReference type="ARBA" id="ARBA00023209"/>
    </source>
</evidence>
<dbReference type="EMBL" id="BAABFR010000084">
    <property type="protein sequence ID" value="GAA4401029.1"/>
    <property type="molecule type" value="Genomic_DNA"/>
</dbReference>
<dbReference type="Proteomes" id="UP001500635">
    <property type="component" value="Unassembled WGS sequence"/>
</dbReference>
<gene>
    <name evidence="14" type="ORF">GCM10023147_40200</name>
</gene>
<comment type="similarity">
    <text evidence="3 12">Belongs to the CDP-alcohol phosphatidyltransferase class-I family.</text>
</comment>
<keyword evidence="7 13" id="KW-1133">Transmembrane helix</keyword>
<evidence type="ECO:0000256" key="4">
    <source>
        <dbReference type="ARBA" id="ARBA00022516"/>
    </source>
</evidence>